<dbReference type="Proteomes" id="UP000887574">
    <property type="component" value="Unplaced"/>
</dbReference>
<feature type="transmembrane region" description="Helical" evidence="6">
    <location>
        <begin position="21"/>
        <end position="42"/>
    </location>
</feature>
<evidence type="ECO:0000256" key="3">
    <source>
        <dbReference type="ARBA" id="ARBA00022989"/>
    </source>
</evidence>
<evidence type="ECO:0000256" key="2">
    <source>
        <dbReference type="ARBA" id="ARBA00022824"/>
    </source>
</evidence>
<dbReference type="AlphaFoldDB" id="A0A915D2A0"/>
<comment type="similarity">
    <text evidence="6">Belongs to the VMA21 family.</text>
</comment>
<evidence type="ECO:0000256" key="4">
    <source>
        <dbReference type="ARBA" id="ARBA00023136"/>
    </source>
</evidence>
<keyword evidence="2 6" id="KW-0256">Endoplasmic reticulum</keyword>
<feature type="transmembrane region" description="Helical" evidence="6">
    <location>
        <begin position="54"/>
        <end position="73"/>
    </location>
</feature>
<keyword evidence="7" id="KW-1185">Reference proteome</keyword>
<comment type="subcellular location">
    <subcellularLocation>
        <location evidence="6">Endoplasmic reticulum membrane</location>
        <topology evidence="6">Multi-pass membrane protein</topology>
    </subcellularLocation>
    <subcellularLocation>
        <location evidence="6">Endoplasmic reticulum-Golgi intermediate compartment membrane</location>
        <topology evidence="6">Multi-pass membrane protein</topology>
    </subcellularLocation>
    <subcellularLocation>
        <location evidence="6">Cytoplasmic vesicle</location>
        <location evidence="6">COPII-coated vesicle membrane</location>
        <topology evidence="6">Multi-pass membrane protein</topology>
    </subcellularLocation>
</comment>
<dbReference type="Pfam" id="PF09446">
    <property type="entry name" value="VMA21"/>
    <property type="match status" value="1"/>
</dbReference>
<keyword evidence="3 6" id="KW-1133">Transmembrane helix</keyword>
<protein>
    <recommendedName>
        <fullName evidence="6">Vacuolar ATPase assembly integral membrane protein VMA21 homolog</fullName>
    </recommendedName>
</protein>
<keyword evidence="4 6" id="KW-0472">Membrane</keyword>
<sequence>MDTMELIRDKNVHSAVKNLMTYSLMILVLPLASMFLLKQFLFEGLLGYQTKDSMTYAGIAAIILVHVVLIFWIKTAWQEDAVEKNEKKD</sequence>
<reference evidence="8" key="1">
    <citation type="submission" date="2022-11" db="UniProtKB">
        <authorList>
            <consortium name="WormBaseParasite"/>
        </authorList>
    </citation>
    <scope>IDENTIFICATION</scope>
</reference>
<evidence type="ECO:0000313" key="8">
    <source>
        <dbReference type="WBParaSite" id="jg15083"/>
    </source>
</evidence>
<comment type="function">
    <text evidence="6">Required for the assembly of the V0 complex of the vacuolar ATPase (V-ATPase) in the endoplasmic reticulum.</text>
</comment>
<dbReference type="GO" id="GO:0005789">
    <property type="term" value="C:endoplasmic reticulum membrane"/>
    <property type="evidence" value="ECO:0007669"/>
    <property type="project" value="UniProtKB-SubCell"/>
</dbReference>
<dbReference type="PANTHER" id="PTHR31792">
    <property type="entry name" value="VACUOLAR ATPASE ASSEMBLY INTEGRAL MEMBRANE PROTEIN VMA21"/>
    <property type="match status" value="1"/>
</dbReference>
<evidence type="ECO:0000313" key="7">
    <source>
        <dbReference type="Proteomes" id="UP000887574"/>
    </source>
</evidence>
<dbReference type="GO" id="GO:0012507">
    <property type="term" value="C:ER to Golgi transport vesicle membrane"/>
    <property type="evidence" value="ECO:0007669"/>
    <property type="project" value="UniProtKB-SubCell"/>
</dbReference>
<dbReference type="GO" id="GO:0033116">
    <property type="term" value="C:endoplasmic reticulum-Golgi intermediate compartment membrane"/>
    <property type="evidence" value="ECO:0007669"/>
    <property type="project" value="UniProtKB-SubCell"/>
</dbReference>
<dbReference type="HAMAP" id="MF_03058">
    <property type="entry name" value="VMA21"/>
    <property type="match status" value="1"/>
</dbReference>
<name>A0A915D2A0_9BILA</name>
<proteinExistence type="inferred from homology"/>
<organism evidence="7 8">
    <name type="scientific">Ditylenchus dipsaci</name>
    <dbReference type="NCBI Taxonomy" id="166011"/>
    <lineage>
        <taxon>Eukaryota</taxon>
        <taxon>Metazoa</taxon>
        <taxon>Ecdysozoa</taxon>
        <taxon>Nematoda</taxon>
        <taxon>Chromadorea</taxon>
        <taxon>Rhabditida</taxon>
        <taxon>Tylenchina</taxon>
        <taxon>Tylenchomorpha</taxon>
        <taxon>Sphaerularioidea</taxon>
        <taxon>Anguinidae</taxon>
        <taxon>Anguininae</taxon>
        <taxon>Ditylenchus</taxon>
    </lineage>
</organism>
<dbReference type="WBParaSite" id="jg15083">
    <property type="protein sequence ID" value="jg15083"/>
    <property type="gene ID" value="jg15083"/>
</dbReference>
<dbReference type="PANTHER" id="PTHR31792:SF3">
    <property type="entry name" value="VACUOLAR ATPASE ASSEMBLY INTEGRAL MEMBRANE PROTEIN VMA21"/>
    <property type="match status" value="1"/>
</dbReference>
<evidence type="ECO:0000256" key="6">
    <source>
        <dbReference type="HAMAP-Rule" id="MF_03058"/>
    </source>
</evidence>
<keyword evidence="1 6" id="KW-0812">Transmembrane</keyword>
<evidence type="ECO:0000256" key="5">
    <source>
        <dbReference type="ARBA" id="ARBA00023329"/>
    </source>
</evidence>
<dbReference type="GO" id="GO:0070072">
    <property type="term" value="P:vacuolar proton-transporting V-type ATPase complex assembly"/>
    <property type="evidence" value="ECO:0007669"/>
    <property type="project" value="UniProtKB-UniRule"/>
</dbReference>
<accession>A0A915D2A0</accession>
<keyword evidence="5 6" id="KW-0968">Cytoplasmic vesicle</keyword>
<evidence type="ECO:0000256" key="1">
    <source>
        <dbReference type="ARBA" id="ARBA00022692"/>
    </source>
</evidence>
<dbReference type="InterPro" id="IPR019013">
    <property type="entry name" value="Vma21"/>
</dbReference>